<dbReference type="SUPFAM" id="SSF46785">
    <property type="entry name" value="Winged helix' DNA-binding domain"/>
    <property type="match status" value="1"/>
</dbReference>
<dbReference type="Pfam" id="PF01022">
    <property type="entry name" value="HTH_5"/>
    <property type="match status" value="1"/>
</dbReference>
<dbReference type="PANTHER" id="PTHR33154:SF18">
    <property type="entry name" value="ARSENICAL RESISTANCE OPERON REPRESSOR"/>
    <property type="match status" value="1"/>
</dbReference>
<keyword evidence="5" id="KW-0804">Transcription</keyword>
<dbReference type="GO" id="GO:0046685">
    <property type="term" value="P:response to arsenic-containing substance"/>
    <property type="evidence" value="ECO:0007669"/>
    <property type="project" value="UniProtKB-KW"/>
</dbReference>
<organism evidence="8 9">
    <name type="scientific">Permianibacter aggregans</name>
    <dbReference type="NCBI Taxonomy" id="1510150"/>
    <lineage>
        <taxon>Bacteria</taxon>
        <taxon>Pseudomonadati</taxon>
        <taxon>Pseudomonadota</taxon>
        <taxon>Gammaproteobacteria</taxon>
        <taxon>Pseudomonadales</taxon>
        <taxon>Pseudomonadaceae</taxon>
        <taxon>Permianibacter</taxon>
    </lineage>
</organism>
<dbReference type="InterPro" id="IPR051081">
    <property type="entry name" value="HTH_MetalResp_TranReg"/>
</dbReference>
<dbReference type="GO" id="GO:0003700">
    <property type="term" value="F:DNA-binding transcription factor activity"/>
    <property type="evidence" value="ECO:0007669"/>
    <property type="project" value="InterPro"/>
</dbReference>
<dbReference type="EMBL" id="SNYM01000030">
    <property type="protein sequence ID" value="TDQ43391.1"/>
    <property type="molecule type" value="Genomic_DNA"/>
</dbReference>
<sequence length="113" mass="12802">MALNPVSFFKSLADETRLRMLMLLTTQGELCVCELGAALQDSQPKISRHLAQLKTAGVLQSKRQGKWIYYRLHPQLPAWASTVLQQAANGNQPYVKKNQQRLATMCNRPERCC</sequence>
<dbReference type="GO" id="GO:0003677">
    <property type="term" value="F:DNA binding"/>
    <property type="evidence" value="ECO:0007669"/>
    <property type="project" value="UniProtKB-KW"/>
</dbReference>
<keyword evidence="3" id="KW-0805">Transcription regulation</keyword>
<dbReference type="InterPro" id="IPR036390">
    <property type="entry name" value="WH_DNA-bd_sf"/>
</dbReference>
<dbReference type="SMART" id="SM00418">
    <property type="entry name" value="HTH_ARSR"/>
    <property type="match status" value="1"/>
</dbReference>
<name>A0A4R6UA58_9GAMM</name>
<dbReference type="AlphaFoldDB" id="A0A4R6UA58"/>
<protein>
    <submittedName>
        <fullName evidence="8">ArsR family transcriptional regulator</fullName>
    </submittedName>
</protein>
<evidence type="ECO:0000256" key="2">
    <source>
        <dbReference type="ARBA" id="ARBA00022851"/>
    </source>
</evidence>
<comment type="function">
    <text evidence="6">Binds arsenite and regulates the expression of arsenic efflux pumps. In vitro, also binds antimony and bismuth, but not arsenate.</text>
</comment>
<dbReference type="PROSITE" id="PS50987">
    <property type="entry name" value="HTH_ARSR_2"/>
    <property type="match status" value="1"/>
</dbReference>
<dbReference type="Proteomes" id="UP000295375">
    <property type="component" value="Unassembled WGS sequence"/>
</dbReference>
<dbReference type="InterPro" id="IPR011991">
    <property type="entry name" value="ArsR-like_HTH"/>
</dbReference>
<dbReference type="NCBIfam" id="NF033788">
    <property type="entry name" value="HTH_metalloreg"/>
    <property type="match status" value="1"/>
</dbReference>
<gene>
    <name evidence="8" type="ORF">EV696_1307</name>
</gene>
<evidence type="ECO:0000256" key="4">
    <source>
        <dbReference type="ARBA" id="ARBA00023125"/>
    </source>
</evidence>
<accession>A0A4R6UA58</accession>
<reference evidence="8 9" key="1">
    <citation type="submission" date="2019-03" db="EMBL/GenBank/DDBJ databases">
        <title>Genomic Encyclopedia of Type Strains, Phase IV (KMG-IV): sequencing the most valuable type-strain genomes for metagenomic binning, comparative biology and taxonomic classification.</title>
        <authorList>
            <person name="Goeker M."/>
        </authorList>
    </citation>
    <scope>NUCLEOTIDE SEQUENCE [LARGE SCALE GENOMIC DNA]</scope>
    <source>
        <strain evidence="8 9">DSM 103792</strain>
    </source>
</reference>
<comment type="caution">
    <text evidence="8">The sequence shown here is derived from an EMBL/GenBank/DDBJ whole genome shotgun (WGS) entry which is preliminary data.</text>
</comment>
<dbReference type="NCBIfam" id="NF007528">
    <property type="entry name" value="PRK10141.1"/>
    <property type="match status" value="1"/>
</dbReference>
<dbReference type="PRINTS" id="PR00778">
    <property type="entry name" value="HTHARSR"/>
</dbReference>
<evidence type="ECO:0000313" key="8">
    <source>
        <dbReference type="EMBL" id="TDQ43391.1"/>
    </source>
</evidence>
<evidence type="ECO:0000256" key="6">
    <source>
        <dbReference type="ARBA" id="ARBA00060178"/>
    </source>
</evidence>
<evidence type="ECO:0000256" key="5">
    <source>
        <dbReference type="ARBA" id="ARBA00023163"/>
    </source>
</evidence>
<dbReference type="Gene3D" id="1.10.10.10">
    <property type="entry name" value="Winged helix-like DNA-binding domain superfamily/Winged helix DNA-binding domain"/>
    <property type="match status" value="1"/>
</dbReference>
<keyword evidence="4" id="KW-0238">DNA-binding</keyword>
<proteinExistence type="predicted"/>
<keyword evidence="9" id="KW-1185">Reference proteome</keyword>
<dbReference type="CDD" id="cd00090">
    <property type="entry name" value="HTH_ARSR"/>
    <property type="match status" value="1"/>
</dbReference>
<keyword evidence="1" id="KW-0059">Arsenical resistance</keyword>
<dbReference type="FunFam" id="1.10.10.10:FF:000279">
    <property type="entry name" value="Transcriptional regulator, ArsR family"/>
    <property type="match status" value="1"/>
</dbReference>
<dbReference type="PANTHER" id="PTHR33154">
    <property type="entry name" value="TRANSCRIPTIONAL REGULATOR, ARSR FAMILY"/>
    <property type="match status" value="1"/>
</dbReference>
<evidence type="ECO:0000256" key="1">
    <source>
        <dbReference type="ARBA" id="ARBA00022849"/>
    </source>
</evidence>
<dbReference type="InterPro" id="IPR036388">
    <property type="entry name" value="WH-like_DNA-bd_sf"/>
</dbReference>
<keyword evidence="2" id="KW-0479">Metal-binding</keyword>
<dbReference type="RefSeq" id="WP_162848231.1">
    <property type="nucleotide sequence ID" value="NZ_CP037953.1"/>
</dbReference>
<dbReference type="GO" id="GO:0046872">
    <property type="term" value="F:metal ion binding"/>
    <property type="evidence" value="ECO:0007669"/>
    <property type="project" value="UniProtKB-KW"/>
</dbReference>
<dbReference type="InterPro" id="IPR001845">
    <property type="entry name" value="HTH_ArsR_DNA-bd_dom"/>
</dbReference>
<evidence type="ECO:0000256" key="3">
    <source>
        <dbReference type="ARBA" id="ARBA00023015"/>
    </source>
</evidence>
<keyword evidence="2" id="KW-0480">Metal-thiolate cluster</keyword>
<feature type="domain" description="HTH arsR-type" evidence="7">
    <location>
        <begin position="1"/>
        <end position="91"/>
    </location>
</feature>
<evidence type="ECO:0000259" key="7">
    <source>
        <dbReference type="PROSITE" id="PS50987"/>
    </source>
</evidence>
<evidence type="ECO:0000313" key="9">
    <source>
        <dbReference type="Proteomes" id="UP000295375"/>
    </source>
</evidence>